<sequence>MPFLLPWLSGDPKAVQRDLKPHLFSELVFV</sequence>
<proteinExistence type="predicted"/>
<reference evidence="1" key="2">
    <citation type="journal article" date="2015" name="Fish Shellfish Immunol.">
        <title>Early steps in the European eel (Anguilla anguilla)-Vibrio vulnificus interaction in the gills: Role of the RtxA13 toxin.</title>
        <authorList>
            <person name="Callol A."/>
            <person name="Pajuelo D."/>
            <person name="Ebbesson L."/>
            <person name="Teles M."/>
            <person name="MacKenzie S."/>
            <person name="Amaro C."/>
        </authorList>
    </citation>
    <scope>NUCLEOTIDE SEQUENCE</scope>
</reference>
<reference evidence="1" key="1">
    <citation type="submission" date="2014-11" db="EMBL/GenBank/DDBJ databases">
        <authorList>
            <person name="Amaro Gonzalez C."/>
        </authorList>
    </citation>
    <scope>NUCLEOTIDE SEQUENCE</scope>
</reference>
<dbReference type="AlphaFoldDB" id="A0A0E9SUN9"/>
<organism evidence="1">
    <name type="scientific">Anguilla anguilla</name>
    <name type="common">European freshwater eel</name>
    <name type="synonym">Muraena anguilla</name>
    <dbReference type="NCBI Taxonomy" id="7936"/>
    <lineage>
        <taxon>Eukaryota</taxon>
        <taxon>Metazoa</taxon>
        <taxon>Chordata</taxon>
        <taxon>Craniata</taxon>
        <taxon>Vertebrata</taxon>
        <taxon>Euteleostomi</taxon>
        <taxon>Actinopterygii</taxon>
        <taxon>Neopterygii</taxon>
        <taxon>Teleostei</taxon>
        <taxon>Anguilliformes</taxon>
        <taxon>Anguillidae</taxon>
        <taxon>Anguilla</taxon>
    </lineage>
</organism>
<dbReference type="EMBL" id="GBXM01063483">
    <property type="protein sequence ID" value="JAH45094.1"/>
    <property type="molecule type" value="Transcribed_RNA"/>
</dbReference>
<name>A0A0E9SUN9_ANGAN</name>
<evidence type="ECO:0000313" key="1">
    <source>
        <dbReference type="EMBL" id="JAH45094.1"/>
    </source>
</evidence>
<accession>A0A0E9SUN9</accession>
<protein>
    <submittedName>
        <fullName evidence="1">Uncharacterized protein</fullName>
    </submittedName>
</protein>